<keyword evidence="2" id="KW-1185">Reference proteome</keyword>
<dbReference type="AlphaFoldDB" id="A0A1G8EZ48"/>
<dbReference type="Proteomes" id="UP000217076">
    <property type="component" value="Unassembled WGS sequence"/>
</dbReference>
<sequence length="147" mass="16119">MSTRKAALACLHLGAKELGLSDEARRDLLERITGQRSAKGLTSAQVGAVLDEYRRLGWRPRGGGGRGARRPSDRPDVRLIFGLWRGLAEAGAVSSSDLSRACRAWVRRQTGVDDPDWLTVEQAQGCIEALKLWRGRLTARDGGDPQR</sequence>
<dbReference type="InterPro" id="IPR009363">
    <property type="entry name" value="Phage_Mu_Gp16"/>
</dbReference>
<dbReference type="Pfam" id="PF06252">
    <property type="entry name" value="GemA"/>
    <property type="match status" value="1"/>
</dbReference>
<organism evidence="1 2">
    <name type="scientific">Roseospirillum parvum</name>
    <dbReference type="NCBI Taxonomy" id="83401"/>
    <lineage>
        <taxon>Bacteria</taxon>
        <taxon>Pseudomonadati</taxon>
        <taxon>Pseudomonadota</taxon>
        <taxon>Alphaproteobacteria</taxon>
        <taxon>Rhodospirillales</taxon>
        <taxon>Rhodospirillaceae</taxon>
        <taxon>Roseospirillum</taxon>
    </lineage>
</organism>
<evidence type="ECO:0000313" key="1">
    <source>
        <dbReference type="EMBL" id="SDH75097.1"/>
    </source>
</evidence>
<dbReference type="STRING" id="83401.SAMN05421742_11185"/>
<reference evidence="2" key="1">
    <citation type="submission" date="2016-10" db="EMBL/GenBank/DDBJ databases">
        <authorList>
            <person name="Varghese N."/>
            <person name="Submissions S."/>
        </authorList>
    </citation>
    <scope>NUCLEOTIDE SEQUENCE [LARGE SCALE GENOMIC DNA]</scope>
    <source>
        <strain evidence="2">930I</strain>
    </source>
</reference>
<dbReference type="EMBL" id="FNCV01000011">
    <property type="protein sequence ID" value="SDH75097.1"/>
    <property type="molecule type" value="Genomic_DNA"/>
</dbReference>
<gene>
    <name evidence="1" type="ORF">SAMN05421742_11185</name>
</gene>
<name>A0A1G8EZ48_9PROT</name>
<accession>A0A1G8EZ48</accession>
<dbReference type="RefSeq" id="WP_176787875.1">
    <property type="nucleotide sequence ID" value="NZ_FNCV01000011.1"/>
</dbReference>
<protein>
    <submittedName>
        <fullName evidence="1">Mu-like prophage protein gp16</fullName>
    </submittedName>
</protein>
<evidence type="ECO:0000313" key="2">
    <source>
        <dbReference type="Proteomes" id="UP000217076"/>
    </source>
</evidence>
<proteinExistence type="predicted"/>